<sequence length="215" mass="23964">MSADFTKSVVILIVVIFGVASLSLLTWVVPNILYDGDLKANSLAKPLTPIELAGRDIYISEGCHVCHTQMVRPLDPEVRRNGRPNEEADDIYEFPNLWGSKRTGPDLTNIGRKYSDQWHAIHLINPRQVVPTSIMPAYPWLFEQVLTGDRITAKMLTLRTLGVPYSDQDIDNARLQVRGKTKGEALIRYLQSLGVDTSQPDSATLTHVPRSEGAD</sequence>
<dbReference type="EMBL" id="BBMN01000001">
    <property type="protein sequence ID" value="GAL02482.1"/>
    <property type="molecule type" value="Genomic_DNA"/>
</dbReference>
<evidence type="ECO:0000256" key="3">
    <source>
        <dbReference type="ARBA" id="ARBA00023004"/>
    </source>
</evidence>
<dbReference type="GO" id="GO:0020037">
    <property type="term" value="F:heme binding"/>
    <property type="evidence" value="ECO:0007669"/>
    <property type="project" value="InterPro"/>
</dbReference>
<evidence type="ECO:0000256" key="1">
    <source>
        <dbReference type="ARBA" id="ARBA00022617"/>
    </source>
</evidence>
<dbReference type="eggNOG" id="COG2993">
    <property type="taxonomic scope" value="Bacteria"/>
</dbReference>
<keyword evidence="7" id="KW-0560">Oxidoreductase</keyword>
<keyword evidence="5" id="KW-1133">Transmembrane helix</keyword>
<dbReference type="Proteomes" id="UP000029227">
    <property type="component" value="Unassembled WGS sequence"/>
</dbReference>
<keyword evidence="5" id="KW-0472">Membrane</keyword>
<evidence type="ECO:0000256" key="4">
    <source>
        <dbReference type="PROSITE-ProRule" id="PRU00433"/>
    </source>
</evidence>
<evidence type="ECO:0000313" key="7">
    <source>
        <dbReference type="EMBL" id="GAL02482.1"/>
    </source>
</evidence>
<reference evidence="7 8" key="1">
    <citation type="journal article" date="2014" name="Genome Announc.">
        <title>Draft Genome Sequences of Two Vibrionaceae Species, Vibrio ponticus C121 and Photobacterium aphoticum C119, Isolated as Coral Reef Microbiota.</title>
        <authorList>
            <person name="Al-saari N."/>
            <person name="Meirelles P.M."/>
            <person name="Mino S."/>
            <person name="Suda W."/>
            <person name="Oshima K."/>
            <person name="Hattori M."/>
            <person name="Ohkuma M."/>
            <person name="Thompson F.L."/>
            <person name="Gomez-Gil B."/>
            <person name="Sawabe T."/>
            <person name="Sawabe T."/>
        </authorList>
    </citation>
    <scope>NUCLEOTIDE SEQUENCE [LARGE SCALE GENOMIC DNA]</scope>
    <source>
        <strain evidence="7 8">JCM 19237</strain>
    </source>
</reference>
<dbReference type="GO" id="GO:0046872">
    <property type="term" value="F:metal ion binding"/>
    <property type="evidence" value="ECO:0007669"/>
    <property type="project" value="UniProtKB-KW"/>
</dbReference>
<dbReference type="InterPro" id="IPR036909">
    <property type="entry name" value="Cyt_c-like_dom_sf"/>
</dbReference>
<keyword evidence="1 4" id="KW-0349">Heme</keyword>
<dbReference type="Pfam" id="PF02433">
    <property type="entry name" value="FixO"/>
    <property type="match status" value="1"/>
</dbReference>
<comment type="caution">
    <text evidence="7">The sequence shown here is derived from an EMBL/GenBank/DDBJ whole genome shotgun (WGS) entry which is preliminary data.</text>
</comment>
<evidence type="ECO:0000259" key="6">
    <source>
        <dbReference type="PROSITE" id="PS51007"/>
    </source>
</evidence>
<keyword evidence="2 4" id="KW-0479">Metal-binding</keyword>
<evidence type="ECO:0000313" key="8">
    <source>
        <dbReference type="Proteomes" id="UP000029227"/>
    </source>
</evidence>
<dbReference type="InterPro" id="IPR003468">
    <property type="entry name" value="Cyt_c_oxidase_monohaem-su/FixO"/>
</dbReference>
<proteinExistence type="predicted"/>
<dbReference type="STRING" id="754436.JCM19237_5375"/>
<dbReference type="NCBIfam" id="NF011055">
    <property type="entry name" value="PRK14487.1"/>
    <property type="match status" value="1"/>
</dbReference>
<accession>A0A090R4D6</accession>
<feature type="transmembrane region" description="Helical" evidence="5">
    <location>
        <begin position="9"/>
        <end position="29"/>
    </location>
</feature>
<keyword evidence="3 4" id="KW-0408">Iron</keyword>
<keyword evidence="5" id="KW-0812">Transmembrane</keyword>
<evidence type="ECO:0000256" key="2">
    <source>
        <dbReference type="ARBA" id="ARBA00022723"/>
    </source>
</evidence>
<feature type="domain" description="Cytochrome c" evidence="6">
    <location>
        <begin position="49"/>
        <end position="181"/>
    </location>
</feature>
<dbReference type="AlphaFoldDB" id="A0A090R4D6"/>
<dbReference type="PROSITE" id="PS51007">
    <property type="entry name" value="CYTC"/>
    <property type="match status" value="1"/>
</dbReference>
<dbReference type="GO" id="GO:0009055">
    <property type="term" value="F:electron transfer activity"/>
    <property type="evidence" value="ECO:0007669"/>
    <property type="project" value="InterPro"/>
</dbReference>
<dbReference type="SUPFAM" id="SSF46626">
    <property type="entry name" value="Cytochrome c"/>
    <property type="match status" value="1"/>
</dbReference>
<gene>
    <name evidence="7" type="ORF">JCM19237_5375</name>
</gene>
<organism evidence="7 8">
    <name type="scientific">Photobacterium aphoticum</name>
    <dbReference type="NCBI Taxonomy" id="754436"/>
    <lineage>
        <taxon>Bacteria</taxon>
        <taxon>Pseudomonadati</taxon>
        <taxon>Pseudomonadota</taxon>
        <taxon>Gammaproteobacteria</taxon>
        <taxon>Vibrionales</taxon>
        <taxon>Vibrionaceae</taxon>
        <taxon>Photobacterium</taxon>
    </lineage>
</organism>
<dbReference type="GO" id="GO:0016491">
    <property type="term" value="F:oxidoreductase activity"/>
    <property type="evidence" value="ECO:0007669"/>
    <property type="project" value="UniProtKB-KW"/>
</dbReference>
<protein>
    <submittedName>
        <fullName evidence="7">Cytochrome c oxidase subunit CcoO</fullName>
        <ecNumber evidence="7">1.9.3.1</ecNumber>
    </submittedName>
</protein>
<name>A0A090R4D6_9GAMM</name>
<dbReference type="Gene3D" id="1.10.760.10">
    <property type="entry name" value="Cytochrome c-like domain"/>
    <property type="match status" value="1"/>
</dbReference>
<dbReference type="InterPro" id="IPR009056">
    <property type="entry name" value="Cyt_c-like_dom"/>
</dbReference>
<dbReference type="EC" id="1.9.3.1" evidence="7"/>
<evidence type="ECO:0000256" key="5">
    <source>
        <dbReference type="SAM" id="Phobius"/>
    </source>
</evidence>